<name>A0A644YMR8_9ZZZZ</name>
<evidence type="ECO:0000313" key="4">
    <source>
        <dbReference type="EMBL" id="MPM27793.1"/>
    </source>
</evidence>
<proteinExistence type="predicted"/>
<dbReference type="InterPro" id="IPR000182">
    <property type="entry name" value="GNAT_dom"/>
</dbReference>
<reference evidence="4" key="1">
    <citation type="submission" date="2019-08" db="EMBL/GenBank/DDBJ databases">
        <authorList>
            <person name="Kucharzyk K."/>
            <person name="Murdoch R.W."/>
            <person name="Higgins S."/>
            <person name="Loffler F."/>
        </authorList>
    </citation>
    <scope>NUCLEOTIDE SEQUENCE</scope>
</reference>
<dbReference type="CDD" id="cd04301">
    <property type="entry name" value="NAT_SF"/>
    <property type="match status" value="1"/>
</dbReference>
<comment type="caution">
    <text evidence="4">The sequence shown here is derived from an EMBL/GenBank/DDBJ whole genome shotgun (WGS) entry which is preliminary data.</text>
</comment>
<dbReference type="EMBL" id="VSSQ01005089">
    <property type="protein sequence ID" value="MPM27793.1"/>
    <property type="molecule type" value="Genomic_DNA"/>
</dbReference>
<evidence type="ECO:0000259" key="3">
    <source>
        <dbReference type="PROSITE" id="PS51186"/>
    </source>
</evidence>
<dbReference type="SUPFAM" id="SSF55729">
    <property type="entry name" value="Acyl-CoA N-acyltransferases (Nat)"/>
    <property type="match status" value="1"/>
</dbReference>
<dbReference type="InterPro" id="IPR016181">
    <property type="entry name" value="Acyl_CoA_acyltransferase"/>
</dbReference>
<feature type="domain" description="N-acetyltransferase" evidence="3">
    <location>
        <begin position="8"/>
        <end position="142"/>
    </location>
</feature>
<dbReference type="Gene3D" id="3.40.630.30">
    <property type="match status" value="1"/>
</dbReference>
<dbReference type="PANTHER" id="PTHR43626">
    <property type="entry name" value="ACYL-COA N-ACYLTRANSFERASE"/>
    <property type="match status" value="1"/>
</dbReference>
<evidence type="ECO:0000256" key="1">
    <source>
        <dbReference type="ARBA" id="ARBA00022679"/>
    </source>
</evidence>
<dbReference type="GO" id="GO:0008080">
    <property type="term" value="F:N-acetyltransferase activity"/>
    <property type="evidence" value="ECO:0007669"/>
    <property type="project" value="InterPro"/>
</dbReference>
<dbReference type="PANTHER" id="PTHR43626:SF4">
    <property type="entry name" value="GCN5-RELATED N-ACETYLTRANSFERASE 2, CHLOROPLASTIC"/>
    <property type="match status" value="1"/>
</dbReference>
<protein>
    <recommendedName>
        <fullName evidence="3">N-acetyltransferase domain-containing protein</fullName>
    </recommendedName>
</protein>
<keyword evidence="1" id="KW-0808">Transferase</keyword>
<organism evidence="4">
    <name type="scientific">bioreactor metagenome</name>
    <dbReference type="NCBI Taxonomy" id="1076179"/>
    <lineage>
        <taxon>unclassified sequences</taxon>
        <taxon>metagenomes</taxon>
        <taxon>ecological metagenomes</taxon>
    </lineage>
</organism>
<dbReference type="PROSITE" id="PS51186">
    <property type="entry name" value="GNAT"/>
    <property type="match status" value="1"/>
</dbReference>
<dbReference type="AlphaFoldDB" id="A0A644YMR8"/>
<accession>A0A644YMR8</accession>
<gene>
    <name evidence="4" type="ORF">SDC9_74307</name>
</gene>
<dbReference type="InterPro" id="IPR045039">
    <property type="entry name" value="NSI-like"/>
</dbReference>
<dbReference type="GO" id="GO:0005737">
    <property type="term" value="C:cytoplasm"/>
    <property type="evidence" value="ECO:0007669"/>
    <property type="project" value="TreeGrafter"/>
</dbReference>
<keyword evidence="2" id="KW-0012">Acyltransferase</keyword>
<dbReference type="Pfam" id="PF00583">
    <property type="entry name" value="Acetyltransf_1"/>
    <property type="match status" value="1"/>
</dbReference>
<sequence>MTAGEDRVTVRSVEALDGRALAQLAELYRTAGFVEPDDDPAAWLPEILHGSLLAAAAFADGELIGFGRALSDGRSDAFLQDVAIVPAWRKRGVGRKVVEHLIAELRARGVDWIGLIAAPGKDEFYRRLGFAELPGHIPMRLQ</sequence>
<evidence type="ECO:0000256" key="2">
    <source>
        <dbReference type="ARBA" id="ARBA00023315"/>
    </source>
</evidence>